<evidence type="ECO:0000259" key="4">
    <source>
        <dbReference type="PROSITE" id="PS50043"/>
    </source>
</evidence>
<dbReference type="Gene3D" id="1.10.10.10">
    <property type="entry name" value="Winged helix-like DNA-binding domain superfamily/Winged helix DNA-binding domain"/>
    <property type="match status" value="1"/>
</dbReference>
<dbReference type="SUPFAM" id="SSF46894">
    <property type="entry name" value="C-terminal effector domain of the bipartite response regulators"/>
    <property type="match status" value="1"/>
</dbReference>
<dbReference type="CDD" id="cd06170">
    <property type="entry name" value="LuxR_C_like"/>
    <property type="match status" value="1"/>
</dbReference>
<evidence type="ECO:0000256" key="3">
    <source>
        <dbReference type="ARBA" id="ARBA00023163"/>
    </source>
</evidence>
<dbReference type="PROSITE" id="PS50043">
    <property type="entry name" value="HTH_LUXR_2"/>
    <property type="match status" value="1"/>
</dbReference>
<proteinExistence type="predicted"/>
<evidence type="ECO:0000256" key="2">
    <source>
        <dbReference type="ARBA" id="ARBA00023125"/>
    </source>
</evidence>
<keyword evidence="1" id="KW-0805">Transcription regulation</keyword>
<dbReference type="InterPro" id="IPR000792">
    <property type="entry name" value="Tscrpt_reg_LuxR_C"/>
</dbReference>
<sequence length="237" mass="26283">MLKHDALSDFFGDSFELEKASAALSSIFDTFGFNNVGLFFAPVDIQFMSAEPASVVVCNARSNTRLIDGHVRSSLKAILQAVAEQRASMFPHYWDASQNKWIRLRSIDVLKNDKPVILGIFSLDSVGELIGFVVETTKAVALLQIAAFHHCALLVLDKVIELRRVDLTSILTESERNVLSWCANGKTSYEISKILDLSEHTVNHYLANVCRKLHATNRAQATAKAIKLGILPISFIH</sequence>
<organism evidence="5 6">
    <name type="scientific">Ahrensia kielensis</name>
    <dbReference type="NCBI Taxonomy" id="76980"/>
    <lineage>
        <taxon>Bacteria</taxon>
        <taxon>Pseudomonadati</taxon>
        <taxon>Pseudomonadota</taxon>
        <taxon>Alphaproteobacteria</taxon>
        <taxon>Hyphomicrobiales</taxon>
        <taxon>Ahrensiaceae</taxon>
        <taxon>Ahrensia</taxon>
    </lineage>
</organism>
<dbReference type="RefSeq" id="WP_342848151.1">
    <property type="nucleotide sequence ID" value="NZ_JBBMQO010000004.1"/>
</dbReference>
<evidence type="ECO:0000313" key="6">
    <source>
        <dbReference type="Proteomes" id="UP001477870"/>
    </source>
</evidence>
<keyword evidence="3" id="KW-0804">Transcription</keyword>
<dbReference type="EMBL" id="JBBMQO010000004">
    <property type="protein sequence ID" value="MEM5501698.1"/>
    <property type="molecule type" value="Genomic_DNA"/>
</dbReference>
<dbReference type="PANTHER" id="PTHR44688">
    <property type="entry name" value="DNA-BINDING TRANSCRIPTIONAL ACTIVATOR DEVR_DOSR"/>
    <property type="match status" value="1"/>
</dbReference>
<dbReference type="PANTHER" id="PTHR44688:SF16">
    <property type="entry name" value="DNA-BINDING TRANSCRIPTIONAL ACTIVATOR DEVR_DOSR"/>
    <property type="match status" value="1"/>
</dbReference>
<keyword evidence="6" id="KW-1185">Reference proteome</keyword>
<dbReference type="PRINTS" id="PR00038">
    <property type="entry name" value="HTHLUXR"/>
</dbReference>
<dbReference type="SMART" id="SM00421">
    <property type="entry name" value="HTH_LUXR"/>
    <property type="match status" value="1"/>
</dbReference>
<dbReference type="Pfam" id="PF00196">
    <property type="entry name" value="GerE"/>
    <property type="match status" value="1"/>
</dbReference>
<keyword evidence="2" id="KW-0238">DNA-binding</keyword>
<evidence type="ECO:0000256" key="1">
    <source>
        <dbReference type="ARBA" id="ARBA00023015"/>
    </source>
</evidence>
<feature type="domain" description="HTH luxR-type" evidence="4">
    <location>
        <begin position="164"/>
        <end position="229"/>
    </location>
</feature>
<protein>
    <submittedName>
        <fullName evidence="5">Helix-turn-helix transcriptional regulator</fullName>
    </submittedName>
</protein>
<dbReference type="InterPro" id="IPR036388">
    <property type="entry name" value="WH-like_DNA-bd_sf"/>
</dbReference>
<dbReference type="InterPro" id="IPR016032">
    <property type="entry name" value="Sig_transdc_resp-reg_C-effctor"/>
</dbReference>
<dbReference type="PROSITE" id="PS00622">
    <property type="entry name" value="HTH_LUXR_1"/>
    <property type="match status" value="1"/>
</dbReference>
<gene>
    <name evidence="5" type="ORF">WNY59_08860</name>
</gene>
<dbReference type="Proteomes" id="UP001477870">
    <property type="component" value="Unassembled WGS sequence"/>
</dbReference>
<evidence type="ECO:0000313" key="5">
    <source>
        <dbReference type="EMBL" id="MEM5501698.1"/>
    </source>
</evidence>
<accession>A0ABU9T6E6</accession>
<comment type="caution">
    <text evidence="5">The sequence shown here is derived from an EMBL/GenBank/DDBJ whole genome shotgun (WGS) entry which is preliminary data.</text>
</comment>
<name>A0ABU9T6E6_9HYPH</name>
<reference evidence="5 6" key="1">
    <citation type="submission" date="2024-03" db="EMBL/GenBank/DDBJ databases">
        <title>Community enrichment and isolation of bacterial strains for fucoidan degradation.</title>
        <authorList>
            <person name="Sichert A."/>
        </authorList>
    </citation>
    <scope>NUCLEOTIDE SEQUENCE [LARGE SCALE GENOMIC DNA]</scope>
    <source>
        <strain evidence="5 6">AS62</strain>
    </source>
</reference>